<dbReference type="PANTHER" id="PTHR10039">
    <property type="entry name" value="AMELOGENIN"/>
    <property type="match status" value="1"/>
</dbReference>
<reference evidence="5 6" key="1">
    <citation type="submission" date="2023-06" db="EMBL/GenBank/DDBJ databases">
        <title>Black Yeasts Isolated from many extreme environments.</title>
        <authorList>
            <person name="Coleine C."/>
            <person name="Stajich J.E."/>
            <person name="Selbmann L."/>
        </authorList>
    </citation>
    <scope>NUCLEOTIDE SEQUENCE [LARGE SCALE GENOMIC DNA]</scope>
    <source>
        <strain evidence="5 6">CCFEE 5887</strain>
    </source>
</reference>
<evidence type="ECO:0000256" key="1">
    <source>
        <dbReference type="ARBA" id="ARBA00022737"/>
    </source>
</evidence>
<protein>
    <recommendedName>
        <fullName evidence="7">NACHT domain-containing protein</fullName>
    </recommendedName>
</protein>
<dbReference type="EMBL" id="JAXLQG010000006">
    <property type="protein sequence ID" value="KAK5538963.1"/>
    <property type="molecule type" value="Genomic_DNA"/>
</dbReference>
<dbReference type="PANTHER" id="PTHR10039:SF5">
    <property type="entry name" value="NACHT DOMAIN-CONTAINING PROTEIN"/>
    <property type="match status" value="1"/>
</dbReference>
<dbReference type="AlphaFoldDB" id="A0AAV9QEW4"/>
<feature type="compositionally biased region" description="Low complexity" evidence="2">
    <location>
        <begin position="1075"/>
        <end position="1084"/>
    </location>
</feature>
<dbReference type="Proteomes" id="UP001345827">
    <property type="component" value="Unassembled WGS sequence"/>
</dbReference>
<accession>A0AAV9QEW4</accession>
<proteinExistence type="predicted"/>
<comment type="caution">
    <text evidence="5">The sequence shown here is derived from an EMBL/GenBank/DDBJ whole genome shotgun (WGS) entry which is preliminary data.</text>
</comment>
<organism evidence="5 6">
    <name type="scientific">Vermiconidia calcicola</name>
    <dbReference type="NCBI Taxonomy" id="1690605"/>
    <lineage>
        <taxon>Eukaryota</taxon>
        <taxon>Fungi</taxon>
        <taxon>Dikarya</taxon>
        <taxon>Ascomycota</taxon>
        <taxon>Pezizomycotina</taxon>
        <taxon>Dothideomycetes</taxon>
        <taxon>Dothideomycetidae</taxon>
        <taxon>Mycosphaerellales</taxon>
        <taxon>Extremaceae</taxon>
        <taxon>Vermiconidia</taxon>
    </lineage>
</organism>
<keyword evidence="6" id="KW-1185">Reference proteome</keyword>
<feature type="region of interest" description="Disordered" evidence="2">
    <location>
        <begin position="1073"/>
        <end position="1096"/>
    </location>
</feature>
<feature type="domain" description="DUF7791" evidence="4">
    <location>
        <begin position="531"/>
        <end position="679"/>
    </location>
</feature>
<evidence type="ECO:0000313" key="5">
    <source>
        <dbReference type="EMBL" id="KAK5538963.1"/>
    </source>
</evidence>
<keyword evidence="1" id="KW-0677">Repeat</keyword>
<name>A0AAV9QEW4_9PEZI</name>
<gene>
    <name evidence="5" type="ORF">LTR25_004507</name>
</gene>
<feature type="domain" description="Nephrocystin 3-like N-terminal" evidence="3">
    <location>
        <begin position="308"/>
        <end position="420"/>
    </location>
</feature>
<evidence type="ECO:0000259" key="3">
    <source>
        <dbReference type="Pfam" id="PF24883"/>
    </source>
</evidence>
<sequence length="1096" mass="124691">MEALAAFGLACNIVQVLDFSLKIFREGKQIADSGSTAKLDEFTLVSKQLEDLCQDLDKSLQNAPKPISKNDDNLLKVAQDCSRAAHDVQAKLGEIMMNKKGGRGKLDKLRKMVTSSRSVTALYNKLREYEKLLTTQILVQLSRRQDDIHLLQQSSSEKVDLQLRAFLASLSEGVTEISALVTKCHEETRDLLVTQHLTVEQSLARQTTTLNELSLNEHTISRQLIRDNNSTTQNLLQSTVHDLQSASVAAQSRERLLESLYYPEVWHRQDQIASVHTQTYEWIFEEDEAHSRPWQCFTTWLKSHGSSYWKAGSPLQRSAQGLLRSLLYQLLRTNDGVADELLRGDNELRLRTPNSAWSEPSLKRLLDMALSLLSGEALFVLVDGLDEMQGEDGGFDLKMLLVYLNDISSRSDIKICFSSRPGNPMSSTFADLPQLRLQDLTHKDMHHYVEDLLMTHSAVRHIEGWQLRHFAAVLTSRADGVFLWVALATKSLLRGLENHDTMEELEARLTKLPSGLENLYLAMWSSLGEDERFYRTEAANLLKMALLHQETNWQRPLSLFALVVALEPDLVGTVLTTGKLPILRRLVVACERMEKRLPVVCASLLEVYSFKIGPWRVRAHAEDIQSSLRLLRQNGDWSEDQKTDWNLLHVIHNRRGVDFVHRSAIDFLRDTETGRQILRYAALTDLEIYTRLLKGNFAAYAMRYSSLSMRALVDYTLNVQKFDDAHQSSDILQVLHDYTMQVIALPQPPKIITEGDWFLDSEDGDAYRGFLGLVITHLPMIGQRNVFQSSRWAFNTLKKSDQSYKNYLLACAVKREGICTGNSVEILLQHGADPHSSSKLQRDAPVTQSTWSIALESCLHAYTIKARESRSRTTDILQAFLNHHADLDEAVVQQRYAENDWEGYWTDIHLQNDMIHLRRHMIQVGVTLIRGIKASDVVDFLRNADDTATPEGKDSGLAENYRWRESAVDALPWRYVAHDCEQGFLLVGGRADMEKFLQRAWAPAVEREQGCAPLDVMDALRAALVELSTPISGEEFLKYLYFRQEQTPDFQQELLAEFETTAQVYKRRQEGVFGTTSDTSSDSTMTVKKQESRIES</sequence>
<evidence type="ECO:0000313" key="6">
    <source>
        <dbReference type="Proteomes" id="UP001345827"/>
    </source>
</evidence>
<dbReference type="InterPro" id="IPR056884">
    <property type="entry name" value="NPHP3-like_N"/>
</dbReference>
<evidence type="ECO:0000259" key="4">
    <source>
        <dbReference type="Pfam" id="PF25053"/>
    </source>
</evidence>
<dbReference type="InterPro" id="IPR056693">
    <property type="entry name" value="DUF7791"/>
</dbReference>
<dbReference type="Pfam" id="PF24883">
    <property type="entry name" value="NPHP3_N"/>
    <property type="match status" value="1"/>
</dbReference>
<evidence type="ECO:0008006" key="7">
    <source>
        <dbReference type="Google" id="ProtNLM"/>
    </source>
</evidence>
<evidence type="ECO:0000256" key="2">
    <source>
        <dbReference type="SAM" id="MobiDB-lite"/>
    </source>
</evidence>
<dbReference type="Pfam" id="PF25053">
    <property type="entry name" value="DUF7791"/>
    <property type="match status" value="1"/>
</dbReference>